<evidence type="ECO:0000313" key="9">
    <source>
        <dbReference type="Proteomes" id="UP000005139"/>
    </source>
</evidence>
<keyword evidence="4 6" id="KW-1133">Transmembrane helix</keyword>
<protein>
    <submittedName>
        <fullName evidence="8">Citrate/H+ symporter, CitMHS family</fullName>
    </submittedName>
</protein>
<feature type="transmembrane region" description="Helical" evidence="6">
    <location>
        <begin position="31"/>
        <end position="52"/>
    </location>
</feature>
<evidence type="ECO:0000256" key="6">
    <source>
        <dbReference type="SAM" id="Phobius"/>
    </source>
</evidence>
<evidence type="ECO:0000313" key="8">
    <source>
        <dbReference type="EMBL" id="EAX48318.1"/>
    </source>
</evidence>
<feature type="transmembrane region" description="Helical" evidence="6">
    <location>
        <begin position="64"/>
        <end position="85"/>
    </location>
</feature>
<keyword evidence="2" id="KW-0813">Transport</keyword>
<proteinExistence type="predicted"/>
<evidence type="ECO:0000256" key="2">
    <source>
        <dbReference type="ARBA" id="ARBA00022448"/>
    </source>
</evidence>
<reference evidence="8 9" key="1">
    <citation type="submission" date="2007-01" db="EMBL/GenBank/DDBJ databases">
        <title>Annotation of the draft genome assembly of Thermosinus carboxydivorans Nor1.</title>
        <authorList>
            <consortium name="US DOE Joint Genome Institute (JGI-ORNL)"/>
            <person name="Larimer F."/>
            <person name="Land M."/>
            <person name="Hauser L."/>
        </authorList>
    </citation>
    <scope>NUCLEOTIDE SEQUENCE [LARGE SCALE GENOMIC DNA]</scope>
    <source>
        <strain evidence="8 9">Nor1</strain>
    </source>
</reference>
<accession>A1HNF9</accession>
<feature type="transmembrane region" description="Helical" evidence="6">
    <location>
        <begin position="262"/>
        <end position="281"/>
    </location>
</feature>
<name>A1HNF9_9FIRM</name>
<dbReference type="EMBL" id="AAWL01000003">
    <property type="protein sequence ID" value="EAX48318.1"/>
    <property type="molecule type" value="Genomic_DNA"/>
</dbReference>
<evidence type="ECO:0000256" key="3">
    <source>
        <dbReference type="ARBA" id="ARBA00022692"/>
    </source>
</evidence>
<feature type="transmembrane region" description="Helical" evidence="6">
    <location>
        <begin position="240"/>
        <end position="256"/>
    </location>
</feature>
<feature type="transmembrane region" description="Helical" evidence="6">
    <location>
        <begin position="293"/>
        <end position="313"/>
    </location>
</feature>
<feature type="transmembrane region" description="Helical" evidence="6">
    <location>
        <begin position="417"/>
        <end position="438"/>
    </location>
</feature>
<comment type="caution">
    <text evidence="8">The sequence shown here is derived from an EMBL/GenBank/DDBJ whole genome shotgun (WGS) entry which is preliminary data.</text>
</comment>
<sequence length="440" mass="46188">MSTLAIIGFVMVCVFMYLIMSKRLSAMNALILVPLLFGIGLGLAGMAPLGKLGSMVMDGIRKAAPTGIMIMFAILYFGTMIDAGLFDPLINKILKVTHGDPLKVIVGTALLAGIVSLDGDGATTYMIVTSAMLAVHKRIGINPIILPTVAIMQNGVMNILPWGGPTGRVMSALGLDASQVFVPMIPGMVVGTIWVMFWAYLLGMKERARLGTVTMAEAAAAQEYVVELDEDSAKLKRPHLFWANLGLTALLMAALVSDKFPLAVLFMVGTALALMINYPNLKTQQELIMKHGMNAIPTVSLVVSAGVLMGIMSGTKMVDAMANSLTSSIPASMGSHIALITALAGLPFDYFLSNDAFYFGIVPILAKTAANYGIGAAEIARASLIAQGCHLLSPLVASTYLLCGMSGVTLGDLTKSALLPSIGTSLVMLATALALGLFPI</sequence>
<dbReference type="GO" id="GO:0015137">
    <property type="term" value="F:citrate transmembrane transporter activity"/>
    <property type="evidence" value="ECO:0007669"/>
    <property type="project" value="InterPro"/>
</dbReference>
<feature type="domain" description="Citrate transporter-like" evidence="7">
    <location>
        <begin position="16"/>
        <end position="386"/>
    </location>
</feature>
<dbReference type="Pfam" id="PF03600">
    <property type="entry name" value="CitMHS"/>
    <property type="match status" value="1"/>
</dbReference>
<dbReference type="AlphaFoldDB" id="A1HNF9"/>
<feature type="transmembrane region" description="Helical" evidence="6">
    <location>
        <begin position="180"/>
        <end position="201"/>
    </location>
</feature>
<evidence type="ECO:0000256" key="4">
    <source>
        <dbReference type="ARBA" id="ARBA00022989"/>
    </source>
</evidence>
<gene>
    <name evidence="8" type="ORF">TcarDRAFT_2268</name>
</gene>
<dbReference type="Proteomes" id="UP000005139">
    <property type="component" value="Unassembled WGS sequence"/>
</dbReference>
<dbReference type="NCBIfam" id="TIGR00784">
    <property type="entry name" value="citMHS"/>
    <property type="match status" value="1"/>
</dbReference>
<evidence type="ECO:0000259" key="7">
    <source>
        <dbReference type="Pfam" id="PF03600"/>
    </source>
</evidence>
<dbReference type="InterPro" id="IPR004680">
    <property type="entry name" value="Cit_transptr-like_dom"/>
</dbReference>
<dbReference type="InterPro" id="IPR014738">
    <property type="entry name" value="Citrate_transporter"/>
</dbReference>
<evidence type="ECO:0000256" key="1">
    <source>
        <dbReference type="ARBA" id="ARBA00004141"/>
    </source>
</evidence>
<comment type="subcellular location">
    <subcellularLocation>
        <location evidence="1">Membrane</location>
        <topology evidence="1">Multi-pass membrane protein</topology>
    </subcellularLocation>
</comment>
<keyword evidence="5 6" id="KW-0472">Membrane</keyword>
<reference evidence="8 9" key="2">
    <citation type="submission" date="2007-01" db="EMBL/GenBank/DDBJ databases">
        <title>Sequencing of the draft genome and assembly of Thermosinus carboxydivorans Nor1.</title>
        <authorList>
            <consortium name="US DOE Joint Genome Institute (JGI-PGF)"/>
            <person name="Copeland A."/>
            <person name="Lucas S."/>
            <person name="Lapidus A."/>
            <person name="Barry K."/>
            <person name="Glavina del Rio T."/>
            <person name="Dalin E."/>
            <person name="Tice H."/>
            <person name="Bruce D."/>
            <person name="Pitluck S."/>
            <person name="Richardson P."/>
        </authorList>
    </citation>
    <scope>NUCLEOTIDE SEQUENCE [LARGE SCALE GENOMIC DNA]</scope>
    <source>
        <strain evidence="8 9">Nor1</strain>
    </source>
</reference>
<keyword evidence="3 6" id="KW-0812">Transmembrane</keyword>
<evidence type="ECO:0000256" key="5">
    <source>
        <dbReference type="ARBA" id="ARBA00023136"/>
    </source>
</evidence>
<feature type="transmembrane region" description="Helical" evidence="6">
    <location>
        <begin position="140"/>
        <end position="160"/>
    </location>
</feature>
<feature type="transmembrane region" description="Helical" evidence="6">
    <location>
        <begin position="391"/>
        <end position="411"/>
    </location>
</feature>
<keyword evidence="9" id="KW-1185">Reference proteome</keyword>
<dbReference type="GO" id="GO:0016020">
    <property type="term" value="C:membrane"/>
    <property type="evidence" value="ECO:0007669"/>
    <property type="project" value="UniProtKB-SubCell"/>
</dbReference>
<organism evidence="8 9">
    <name type="scientific">Thermosinus carboxydivorans Nor1</name>
    <dbReference type="NCBI Taxonomy" id="401526"/>
    <lineage>
        <taxon>Bacteria</taxon>
        <taxon>Bacillati</taxon>
        <taxon>Bacillota</taxon>
        <taxon>Negativicutes</taxon>
        <taxon>Selenomonadales</taxon>
        <taxon>Sporomusaceae</taxon>
        <taxon>Thermosinus</taxon>
    </lineage>
</organism>
<dbReference type="eggNOG" id="COG2851">
    <property type="taxonomic scope" value="Bacteria"/>
</dbReference>